<dbReference type="RefSeq" id="WP_340517053.1">
    <property type="nucleotide sequence ID" value="NZ_JBBLXS010000115.1"/>
</dbReference>
<dbReference type="SUPFAM" id="SSF55729">
    <property type="entry name" value="Acyl-CoA N-acyltransferases (Nat)"/>
    <property type="match status" value="2"/>
</dbReference>
<evidence type="ECO:0000313" key="5">
    <source>
        <dbReference type="Proteomes" id="UP001384579"/>
    </source>
</evidence>
<evidence type="ECO:0000313" key="4">
    <source>
        <dbReference type="EMBL" id="MEK0185387.1"/>
    </source>
</evidence>
<keyword evidence="2 4" id="KW-0012">Acyltransferase</keyword>
<dbReference type="Pfam" id="PF00583">
    <property type="entry name" value="Acetyltransf_1"/>
    <property type="match status" value="1"/>
</dbReference>
<sequence length="322" mass="36482">MLNVSIRPYVDESDLQAIAHLIHTCEQVDRLEEGTSISELQQKFNQLSLDKSRDICIWEDCQGKLIAFAQLSISGSGEMIDGWLWFCVHPIARSGNIETLAVAWGEKRMREVQTERGVPVKLRSWVRAKHTDRIAVLANCGFKADRHFCRMARSISQPIPEPKIPKGFSLSHFRGAQDAQAWVEMFNQSFIDHWNHHDLTVEQFQYDLAKPTYRKDLDLIAVAIDGTFAAFCHCEISIEECDRTGRNEGWIMSLGTRRGFRNIGLGRAMLLAGLHRLKAVGIETAIIGVDADNQSGALRLYESVGFHNIRNTIAYVKELRSI</sequence>
<reference evidence="4 5" key="1">
    <citation type="journal article" date="2020" name="Harmful Algae">
        <title>Molecular and morphological characterization of a novel dihydroanatoxin-a producing Microcoleus species (cyanobacteria) from the Russian River, California, USA.</title>
        <authorList>
            <person name="Conklin K.Y."/>
            <person name="Stancheva R."/>
            <person name="Otten T.G."/>
            <person name="Fadness R."/>
            <person name="Boyer G.L."/>
            <person name="Read B."/>
            <person name="Zhang X."/>
            <person name="Sheath R.G."/>
        </authorList>
    </citation>
    <scope>NUCLEOTIDE SEQUENCE [LARGE SCALE GENOMIC DNA]</scope>
    <source>
        <strain evidence="4 5">PTRS2</strain>
    </source>
</reference>
<comment type="caution">
    <text evidence="4">The sequence shown here is derived from an EMBL/GenBank/DDBJ whole genome shotgun (WGS) entry which is preliminary data.</text>
</comment>
<dbReference type="EC" id="2.3.1.-" evidence="4"/>
<dbReference type="Proteomes" id="UP001384579">
    <property type="component" value="Unassembled WGS sequence"/>
</dbReference>
<dbReference type="PANTHER" id="PTHR43877">
    <property type="entry name" value="AMINOALKYLPHOSPHONATE N-ACETYLTRANSFERASE-RELATED-RELATED"/>
    <property type="match status" value="1"/>
</dbReference>
<dbReference type="CDD" id="cd04301">
    <property type="entry name" value="NAT_SF"/>
    <property type="match status" value="1"/>
</dbReference>
<dbReference type="InterPro" id="IPR016181">
    <property type="entry name" value="Acyl_CoA_acyltransferase"/>
</dbReference>
<keyword evidence="1 4" id="KW-0808">Transferase</keyword>
<dbReference type="InterPro" id="IPR050832">
    <property type="entry name" value="Bact_Acetyltransf"/>
</dbReference>
<proteinExistence type="predicted"/>
<dbReference type="GO" id="GO:0016746">
    <property type="term" value="F:acyltransferase activity"/>
    <property type="evidence" value="ECO:0007669"/>
    <property type="project" value="UniProtKB-KW"/>
</dbReference>
<feature type="domain" description="N-acetyltransferase" evidence="3">
    <location>
        <begin position="171"/>
        <end position="322"/>
    </location>
</feature>
<gene>
    <name evidence="4" type="ORF">WMG39_11000</name>
</gene>
<keyword evidence="5" id="KW-1185">Reference proteome</keyword>
<evidence type="ECO:0000256" key="2">
    <source>
        <dbReference type="ARBA" id="ARBA00023315"/>
    </source>
</evidence>
<evidence type="ECO:0000259" key="3">
    <source>
        <dbReference type="PROSITE" id="PS51186"/>
    </source>
</evidence>
<dbReference type="PROSITE" id="PS51186">
    <property type="entry name" value="GNAT"/>
    <property type="match status" value="1"/>
</dbReference>
<organism evidence="4 5">
    <name type="scientific">Microcoleus anatoxicus PTRS2</name>
    <dbReference type="NCBI Taxonomy" id="2705321"/>
    <lineage>
        <taxon>Bacteria</taxon>
        <taxon>Bacillati</taxon>
        <taxon>Cyanobacteriota</taxon>
        <taxon>Cyanophyceae</taxon>
        <taxon>Oscillatoriophycideae</taxon>
        <taxon>Oscillatoriales</taxon>
        <taxon>Microcoleaceae</taxon>
        <taxon>Microcoleus</taxon>
        <taxon>Microcoleus anatoxicus</taxon>
    </lineage>
</organism>
<dbReference type="InterPro" id="IPR000182">
    <property type="entry name" value="GNAT_dom"/>
</dbReference>
<name>A0ABU8YLZ1_9CYAN</name>
<evidence type="ECO:0000256" key="1">
    <source>
        <dbReference type="ARBA" id="ARBA00022679"/>
    </source>
</evidence>
<protein>
    <submittedName>
        <fullName evidence="4">GNAT family N-acetyltransferase</fullName>
        <ecNumber evidence="4">2.3.1.-</ecNumber>
    </submittedName>
</protein>
<dbReference type="Gene3D" id="3.40.630.30">
    <property type="match status" value="1"/>
</dbReference>
<dbReference type="EMBL" id="JBBLXS010000115">
    <property type="protein sequence ID" value="MEK0185387.1"/>
    <property type="molecule type" value="Genomic_DNA"/>
</dbReference>
<accession>A0ABU8YLZ1</accession>